<keyword evidence="4" id="KW-1185">Reference proteome</keyword>
<dbReference type="SMART" id="SM00879">
    <property type="entry name" value="Brix"/>
    <property type="match status" value="1"/>
</dbReference>
<dbReference type="InterPro" id="IPR007109">
    <property type="entry name" value="Brix"/>
</dbReference>
<dbReference type="PANTHER" id="PTHR22734">
    <property type="entry name" value="U3 SMALL NUCLEOLAR RIBONUCLEOPROTEIN PROTEIN IMP4"/>
    <property type="match status" value="1"/>
</dbReference>
<dbReference type="GO" id="GO:0000055">
    <property type="term" value="P:ribosomal large subunit export from nucleus"/>
    <property type="evidence" value="ECO:0007669"/>
    <property type="project" value="EnsemblFungi"/>
</dbReference>
<feature type="region of interest" description="Disordered" evidence="1">
    <location>
        <begin position="1"/>
        <end position="59"/>
    </location>
</feature>
<dbReference type="AlphaFoldDB" id="A0A0C9MCR7"/>
<feature type="compositionally biased region" description="Basic and acidic residues" evidence="1">
    <location>
        <begin position="18"/>
        <end position="30"/>
    </location>
</feature>
<proteinExistence type="predicted"/>
<dbReference type="PROSITE" id="PS50833">
    <property type="entry name" value="BRIX"/>
    <property type="match status" value="1"/>
</dbReference>
<dbReference type="Pfam" id="PF04427">
    <property type="entry name" value="Brix"/>
    <property type="match status" value="1"/>
</dbReference>
<dbReference type="InterPro" id="IPR044281">
    <property type="entry name" value="IMP4/RPF1"/>
</dbReference>
<feature type="domain" description="Brix" evidence="2">
    <location>
        <begin position="97"/>
        <end position="280"/>
    </location>
</feature>
<dbReference type="GO" id="GO:0005730">
    <property type="term" value="C:nucleolus"/>
    <property type="evidence" value="ECO:0007669"/>
    <property type="project" value="EnsemblFungi"/>
</dbReference>
<dbReference type="STRING" id="91626.A0A0C9MCR7"/>
<accession>A0A0C9MCR7</accession>
<dbReference type="EMBL" id="DF836493">
    <property type="protein sequence ID" value="GAN08421.1"/>
    <property type="molecule type" value="Genomic_DNA"/>
</dbReference>
<dbReference type="OrthoDB" id="264354at2759"/>
<protein>
    <submittedName>
        <fullName evidence="3">Brix-domain-containing protein</fullName>
    </submittedName>
</protein>
<dbReference type="Proteomes" id="UP000053815">
    <property type="component" value="Unassembled WGS sequence"/>
</dbReference>
<dbReference type="GO" id="GO:0042134">
    <property type="term" value="F:rRNA primary transcript binding"/>
    <property type="evidence" value="ECO:0007669"/>
    <property type="project" value="EnsemblFungi"/>
</dbReference>
<sequence>MGEPVSRPSELKNKHKRENLYQKQRLEKQKAKSTKRKQLAKAEEKNPELKKKRLEENVPNTLDNTREADETMVDQDDEVAQDEAMDELASYFSGKSPKVLITSSKNPSPNCYDFCAELVSMFPEAQFAKRGAKHELRQVIKIANEKEFTDLIIVNEDRKVPNAITLIHLPEGPSAYFKLTSFTPAKAISGHGRVTAHNPELILNNFNTRLGHTVGRMFQALLPQVPEFQGRQVITFHNQRDFIFVRRHRYVFRDTEKVGLQELGPKFTLKLRWLQKGVYKRDGEYEWVFKPDMETSRKRFFFCNDGSIKVLSHVNILLNIATNDSFKDENE</sequence>
<evidence type="ECO:0000256" key="1">
    <source>
        <dbReference type="SAM" id="MobiDB-lite"/>
    </source>
</evidence>
<feature type="non-terminal residue" evidence="3">
    <location>
        <position position="331"/>
    </location>
</feature>
<dbReference type="SUPFAM" id="SSF52954">
    <property type="entry name" value="Class II aaRS ABD-related"/>
    <property type="match status" value="1"/>
</dbReference>
<gene>
    <name evidence="3" type="ORF">MAM1_0204d07932</name>
</gene>
<evidence type="ECO:0000313" key="4">
    <source>
        <dbReference type="Proteomes" id="UP000053815"/>
    </source>
</evidence>
<evidence type="ECO:0000313" key="3">
    <source>
        <dbReference type="EMBL" id="GAN08421.1"/>
    </source>
</evidence>
<evidence type="ECO:0000259" key="2">
    <source>
        <dbReference type="PROSITE" id="PS50833"/>
    </source>
</evidence>
<dbReference type="FunFam" id="3.40.50.10480:FF:000002">
    <property type="entry name" value="Ribosome production factor 1"/>
    <property type="match status" value="1"/>
</dbReference>
<name>A0A0C9MCR7_9FUNG</name>
<reference evidence="3" key="1">
    <citation type="submission" date="2014-09" db="EMBL/GenBank/DDBJ databases">
        <title>Draft genome sequence of an oleaginous Mucoromycotina fungus Mucor ambiguus NBRC6742.</title>
        <authorList>
            <person name="Takeda I."/>
            <person name="Yamane N."/>
            <person name="Morita T."/>
            <person name="Tamano K."/>
            <person name="Machida M."/>
            <person name="Baker S."/>
            <person name="Koike H."/>
        </authorList>
    </citation>
    <scope>NUCLEOTIDE SEQUENCE</scope>
    <source>
        <strain evidence="3">NBRC 6742</strain>
    </source>
</reference>
<dbReference type="GO" id="GO:0030687">
    <property type="term" value="C:preribosome, large subunit precursor"/>
    <property type="evidence" value="ECO:0007669"/>
    <property type="project" value="EnsemblFungi"/>
</dbReference>
<dbReference type="GO" id="GO:0000463">
    <property type="term" value="P:maturation of LSU-rRNA from tricistronic rRNA transcript (SSU-rRNA, 5.8S rRNA, LSU-rRNA)"/>
    <property type="evidence" value="ECO:0007669"/>
    <property type="project" value="EnsemblFungi"/>
</dbReference>
<dbReference type="GO" id="GO:0000466">
    <property type="term" value="P:maturation of 5.8S rRNA from tricistronic rRNA transcript (SSU-rRNA, 5.8S rRNA, LSU-rRNA)"/>
    <property type="evidence" value="ECO:0007669"/>
    <property type="project" value="EnsemblFungi"/>
</dbReference>
<feature type="compositionally biased region" description="Basic and acidic residues" evidence="1">
    <location>
        <begin position="40"/>
        <end position="56"/>
    </location>
</feature>
<dbReference type="PANTHER" id="PTHR22734:SF3">
    <property type="entry name" value="RIBOSOME PRODUCTION FACTOR 1"/>
    <property type="match status" value="1"/>
</dbReference>
<dbReference type="Gene3D" id="3.40.50.10480">
    <property type="entry name" value="Probable brix-domain ribosomal biogenesis protein"/>
    <property type="match status" value="1"/>
</dbReference>
<organism evidence="3">
    <name type="scientific">Mucor ambiguus</name>
    <dbReference type="NCBI Taxonomy" id="91626"/>
    <lineage>
        <taxon>Eukaryota</taxon>
        <taxon>Fungi</taxon>
        <taxon>Fungi incertae sedis</taxon>
        <taxon>Mucoromycota</taxon>
        <taxon>Mucoromycotina</taxon>
        <taxon>Mucoromycetes</taxon>
        <taxon>Mucorales</taxon>
        <taxon>Mucorineae</taxon>
        <taxon>Mucoraceae</taxon>
        <taxon>Mucor</taxon>
    </lineage>
</organism>